<dbReference type="InterPro" id="IPR051162">
    <property type="entry name" value="T4SS_component"/>
</dbReference>
<evidence type="ECO:0000256" key="1">
    <source>
        <dbReference type="SAM" id="MobiDB-lite"/>
    </source>
</evidence>
<evidence type="ECO:0000313" key="4">
    <source>
        <dbReference type="EMBL" id="GAA4935709.1"/>
    </source>
</evidence>
<dbReference type="PANTHER" id="PTHR30121">
    <property type="entry name" value="UNCHARACTERIZED PROTEIN YJGR-RELATED"/>
    <property type="match status" value="1"/>
</dbReference>
<dbReference type="Gene3D" id="3.40.50.300">
    <property type="entry name" value="P-loop containing nucleotide triphosphate hydrolases"/>
    <property type="match status" value="2"/>
</dbReference>
<feature type="transmembrane region" description="Helical" evidence="2">
    <location>
        <begin position="20"/>
        <end position="44"/>
    </location>
</feature>
<dbReference type="Pfam" id="PF26449">
    <property type="entry name" value="DUF8128"/>
    <property type="match status" value="1"/>
</dbReference>
<dbReference type="InterPro" id="IPR027417">
    <property type="entry name" value="P-loop_NTPase"/>
</dbReference>
<evidence type="ECO:0000313" key="5">
    <source>
        <dbReference type="Proteomes" id="UP001499993"/>
    </source>
</evidence>
<dbReference type="CDD" id="cd01127">
    <property type="entry name" value="TrwB_TraG_TraD_VirD4"/>
    <property type="match status" value="1"/>
</dbReference>
<keyword evidence="5" id="KW-1185">Reference proteome</keyword>
<reference evidence="5" key="1">
    <citation type="journal article" date="2019" name="Int. J. Syst. Evol. Microbiol.">
        <title>The Global Catalogue of Microorganisms (GCM) 10K type strain sequencing project: providing services to taxonomists for standard genome sequencing and annotation.</title>
        <authorList>
            <consortium name="The Broad Institute Genomics Platform"/>
            <consortium name="The Broad Institute Genome Sequencing Center for Infectious Disease"/>
            <person name="Wu L."/>
            <person name="Ma J."/>
        </authorList>
    </citation>
    <scope>NUCLEOTIDE SEQUENCE [LARGE SCALE GENOMIC DNA]</scope>
    <source>
        <strain evidence="5">JCM 18123</strain>
    </source>
</reference>
<sequence length="771" mass="84733">MTPRLTELGRLPTALAEFLFFLITTYGWYLLTAALVIVAALLAARTAASLMRHHRWARDARLIEILPPPESDLSGAVHLWRQMLGTLRPAWKRLLLGQPHVVWEYAMTTTGLGIRMWVPGPTPPGLVERAITSSWPGAAATTRPVRPPEADQHVRGGRVRLARPDHYPIETSYDEDPVRALIGAAGDLIEHEQILVQIAVRPITGARLRRAGRAAHRLRQTTPETADPFAPGHRPRRHGPSPEASSEIRAIVHKATQPRLETHIRYLITSPGQDEEAHQRRRGRSHALAAAFAVFSGHNYYHRRRMLLLPRWRTQVRYMSSGDLLTAAELAAVAHLPLDETVPGLQRAPARPVPPPPQVAADAPQARLLGTAEQSERRTIAQHAADARQHTHIIGGTGTGKTTLLMNMALDDIAKGRGLVMIEPKGESDLLLPRIPEEAMGRVVLIDPDDDASPPALNVLAGTDPVRTADTITGVFQRIFADSWGPRTDDILRSAVLTLAGTPQASLANIPKLLDQPSFRRRATAHLEDTSVLAGFWSWYEGLSEPARAHATAPLMNKLRAVLLRDFARDLLAARPHHSLNLARVLDKDAIIIARLPKGVLGEDTSSLLGSLVLAQVWQGVLARAAQRESERRDMAIYLDEAQNFLTLPYGLGDMLAEARAYRAGLTLAHQDLAQLPRELREATSTNARSKIFFDVSPEDARALARHVHPELGEHDLSHLARFQAATRLVAHGALTPAFTLRTQPLPAPIRGRATAVRKAARTNHAPPARS</sequence>
<protein>
    <recommendedName>
        <fullName evidence="3">DUF8128 domain-containing protein</fullName>
    </recommendedName>
</protein>
<dbReference type="EMBL" id="BAABIK010000006">
    <property type="protein sequence ID" value="GAA4935709.1"/>
    <property type="molecule type" value="Genomic_DNA"/>
</dbReference>
<comment type="caution">
    <text evidence="4">The sequence shown here is derived from an EMBL/GenBank/DDBJ whole genome shotgun (WGS) entry which is preliminary data.</text>
</comment>
<keyword evidence="2" id="KW-1133">Transmembrane helix</keyword>
<dbReference type="InterPro" id="IPR058441">
    <property type="entry name" value="DUF8128"/>
</dbReference>
<dbReference type="PANTHER" id="PTHR30121:SF11">
    <property type="entry name" value="AAA+ ATPASE DOMAIN-CONTAINING PROTEIN"/>
    <property type="match status" value="1"/>
</dbReference>
<gene>
    <name evidence="4" type="ORF">GCM10023224_15610</name>
</gene>
<accession>A0ABP9GAQ2</accession>
<keyword evidence="2" id="KW-0472">Membrane</keyword>
<dbReference type="Proteomes" id="UP001499993">
    <property type="component" value="Unassembled WGS sequence"/>
</dbReference>
<feature type="region of interest" description="Disordered" evidence="1">
    <location>
        <begin position="214"/>
        <end position="245"/>
    </location>
</feature>
<evidence type="ECO:0000259" key="3">
    <source>
        <dbReference type="Pfam" id="PF26449"/>
    </source>
</evidence>
<proteinExistence type="predicted"/>
<dbReference type="SUPFAM" id="SSF52540">
    <property type="entry name" value="P-loop containing nucleoside triphosphate hydrolases"/>
    <property type="match status" value="1"/>
</dbReference>
<organism evidence="4 5">
    <name type="scientific">Streptomonospora halophila</name>
    <dbReference type="NCBI Taxonomy" id="427369"/>
    <lineage>
        <taxon>Bacteria</taxon>
        <taxon>Bacillati</taxon>
        <taxon>Actinomycetota</taxon>
        <taxon>Actinomycetes</taxon>
        <taxon>Streptosporangiales</taxon>
        <taxon>Nocardiopsidaceae</taxon>
        <taxon>Streptomonospora</taxon>
    </lineage>
</organism>
<evidence type="ECO:0000256" key="2">
    <source>
        <dbReference type="SAM" id="Phobius"/>
    </source>
</evidence>
<keyword evidence="2" id="KW-0812">Transmembrane</keyword>
<name>A0ABP9GAQ2_9ACTN</name>
<dbReference type="RefSeq" id="WP_345556024.1">
    <property type="nucleotide sequence ID" value="NZ_BAABIK010000006.1"/>
</dbReference>
<feature type="domain" description="DUF8128" evidence="3">
    <location>
        <begin position="59"/>
        <end position="337"/>
    </location>
</feature>